<keyword evidence="7 14" id="KW-0375">Hydrogen ion transport</keyword>
<comment type="subunit">
    <text evidence="14 15">F-type ATPases have 2 components, CF(1) - the catalytic core - and CF(0) - the membrane proton channel. CF(1) has five subunits: alpha(3), beta(3), gamma(1), delta(1), epsilon(1). CF(0) has three main subunits: a, b and c.</text>
</comment>
<evidence type="ECO:0000256" key="3">
    <source>
        <dbReference type="ARBA" id="ARBA00005712"/>
    </source>
</evidence>
<dbReference type="FunFam" id="1.20.5.440:FF:000001">
    <property type="entry name" value="ATP synthase epsilon chain"/>
    <property type="match status" value="1"/>
</dbReference>
<keyword evidence="8 14" id="KW-0406">Ion transport</keyword>
<keyword evidence="5 14" id="KW-0813">Transport</keyword>
<feature type="domain" description="ATP synthase F1 complex delta/epsilon subunit N-terminal" evidence="18">
    <location>
        <begin position="5"/>
        <end position="83"/>
    </location>
</feature>
<dbReference type="PANTHER" id="PTHR13822:SF10">
    <property type="entry name" value="ATP SYNTHASE EPSILON CHAIN, CHLOROPLASTIC"/>
    <property type="match status" value="1"/>
</dbReference>
<keyword evidence="20" id="KW-1185">Reference proteome</keyword>
<name>A0A1G6GXK8_9BACI</name>
<evidence type="ECO:0000256" key="5">
    <source>
        <dbReference type="ARBA" id="ARBA00022448"/>
    </source>
</evidence>
<comment type="similarity">
    <text evidence="3 14 15">Belongs to the ATPase epsilon chain family.</text>
</comment>
<evidence type="ECO:0000256" key="2">
    <source>
        <dbReference type="ARBA" id="ARBA00004202"/>
    </source>
</evidence>
<reference evidence="20" key="1">
    <citation type="submission" date="2016-09" db="EMBL/GenBank/DDBJ databases">
        <authorList>
            <person name="Varghese N."/>
            <person name="Submissions S."/>
        </authorList>
    </citation>
    <scope>NUCLEOTIDE SEQUENCE [LARGE SCALE GENOMIC DNA]</scope>
    <source>
        <strain evidence="20">25nlg</strain>
    </source>
</reference>
<dbReference type="AlphaFoldDB" id="A0A1G6GXK8"/>
<evidence type="ECO:0000256" key="16">
    <source>
        <dbReference type="SAM" id="MobiDB-lite"/>
    </source>
</evidence>
<dbReference type="Proteomes" id="UP000242662">
    <property type="component" value="Unassembled WGS sequence"/>
</dbReference>
<sequence>METVRVSVVTPDGAVYEDEGVELAVLKTVEGEIGVKAKHIPLLAPLAIGPARFLKGGKEAQVSVIGGFVEVRPDQVTILAEAAERPEQIDLSRAEKARQRAEERLHKQQEGIDKKRAEIALQRAITRMNVAKHR</sequence>
<dbReference type="GO" id="GO:0046933">
    <property type="term" value="F:proton-transporting ATP synthase activity, rotational mechanism"/>
    <property type="evidence" value="ECO:0007669"/>
    <property type="project" value="UniProtKB-UniRule"/>
</dbReference>
<feature type="domain" description="ATP synthase epsilon subunit C-terminal" evidence="17">
    <location>
        <begin position="87"/>
        <end position="132"/>
    </location>
</feature>
<evidence type="ECO:0000259" key="17">
    <source>
        <dbReference type="Pfam" id="PF00401"/>
    </source>
</evidence>
<dbReference type="InterPro" id="IPR036794">
    <property type="entry name" value="ATP_F1_dsu/esu_C_sf"/>
</dbReference>
<dbReference type="PANTHER" id="PTHR13822">
    <property type="entry name" value="ATP SYNTHASE DELTA/EPSILON CHAIN"/>
    <property type="match status" value="1"/>
</dbReference>
<evidence type="ECO:0000256" key="9">
    <source>
        <dbReference type="ARBA" id="ARBA00023136"/>
    </source>
</evidence>
<evidence type="ECO:0000256" key="14">
    <source>
        <dbReference type="HAMAP-Rule" id="MF_00530"/>
    </source>
</evidence>
<evidence type="ECO:0000256" key="15">
    <source>
        <dbReference type="RuleBase" id="RU003656"/>
    </source>
</evidence>
<proteinExistence type="inferred from homology"/>
<evidence type="ECO:0000256" key="12">
    <source>
        <dbReference type="ARBA" id="ARBA00030215"/>
    </source>
</evidence>
<dbReference type="HAMAP" id="MF_00530">
    <property type="entry name" value="ATP_synth_epsil_bac"/>
    <property type="match status" value="1"/>
</dbReference>
<keyword evidence="11 14" id="KW-0066">ATP synthesis</keyword>
<evidence type="ECO:0000256" key="4">
    <source>
        <dbReference type="ARBA" id="ARBA00014480"/>
    </source>
</evidence>
<dbReference type="GO" id="GO:0005886">
    <property type="term" value="C:plasma membrane"/>
    <property type="evidence" value="ECO:0007669"/>
    <property type="project" value="UniProtKB-SubCell"/>
</dbReference>
<dbReference type="GO" id="GO:0005524">
    <property type="term" value="F:ATP binding"/>
    <property type="evidence" value="ECO:0007669"/>
    <property type="project" value="UniProtKB-UniRule"/>
</dbReference>
<dbReference type="OrthoDB" id="9804110at2"/>
<organism evidence="19 20">
    <name type="scientific">Shouchella lonarensis</name>
    <dbReference type="NCBI Taxonomy" id="1464122"/>
    <lineage>
        <taxon>Bacteria</taxon>
        <taxon>Bacillati</taxon>
        <taxon>Bacillota</taxon>
        <taxon>Bacilli</taxon>
        <taxon>Bacillales</taxon>
        <taxon>Bacillaceae</taxon>
        <taxon>Shouchella</taxon>
    </lineage>
</organism>
<dbReference type="InterPro" id="IPR020547">
    <property type="entry name" value="ATP_synth_F1_esu_C"/>
</dbReference>
<evidence type="ECO:0000256" key="8">
    <source>
        <dbReference type="ARBA" id="ARBA00023065"/>
    </source>
</evidence>
<dbReference type="Gene3D" id="1.20.5.440">
    <property type="entry name" value="ATP synthase delta/epsilon subunit, C-terminal domain"/>
    <property type="match status" value="1"/>
</dbReference>
<evidence type="ECO:0000256" key="7">
    <source>
        <dbReference type="ARBA" id="ARBA00022781"/>
    </source>
</evidence>
<dbReference type="NCBIfam" id="TIGR01216">
    <property type="entry name" value="ATP_synt_epsi"/>
    <property type="match status" value="1"/>
</dbReference>
<accession>A0A1G6GXK8</accession>
<comment type="function">
    <text evidence="1 14">Produces ATP from ADP in the presence of a proton gradient across the membrane.</text>
</comment>
<evidence type="ECO:0000313" key="19">
    <source>
        <dbReference type="EMBL" id="SDB86628.1"/>
    </source>
</evidence>
<dbReference type="Pfam" id="PF02823">
    <property type="entry name" value="ATP-synt_DE_N"/>
    <property type="match status" value="1"/>
</dbReference>
<dbReference type="CDD" id="cd12152">
    <property type="entry name" value="F1-ATPase_delta"/>
    <property type="match status" value="1"/>
</dbReference>
<dbReference type="Gene3D" id="2.60.15.10">
    <property type="entry name" value="F0F1 ATP synthase delta/epsilon subunit, N-terminal"/>
    <property type="match status" value="1"/>
</dbReference>
<dbReference type="EMBL" id="FMYM01000002">
    <property type="protein sequence ID" value="SDB86628.1"/>
    <property type="molecule type" value="Genomic_DNA"/>
</dbReference>
<dbReference type="InterPro" id="IPR001469">
    <property type="entry name" value="ATP_synth_F1_dsu/esu"/>
</dbReference>
<dbReference type="SUPFAM" id="SSF46604">
    <property type="entry name" value="Epsilon subunit of F1F0-ATP synthase C-terminal domain"/>
    <property type="match status" value="1"/>
</dbReference>
<keyword evidence="10 14" id="KW-0139">CF(1)</keyword>
<dbReference type="NCBIfam" id="NF001846">
    <property type="entry name" value="PRK00571.1-3"/>
    <property type="match status" value="1"/>
</dbReference>
<keyword evidence="6 14" id="KW-1003">Cell membrane</keyword>
<protein>
    <recommendedName>
        <fullName evidence="4 14">ATP synthase epsilon chain</fullName>
    </recommendedName>
    <alternativeName>
        <fullName evidence="13 14">ATP synthase F1 sector epsilon subunit</fullName>
    </alternativeName>
    <alternativeName>
        <fullName evidence="12 14">F-ATPase epsilon subunit</fullName>
    </alternativeName>
</protein>
<evidence type="ECO:0000256" key="6">
    <source>
        <dbReference type="ARBA" id="ARBA00022475"/>
    </source>
</evidence>
<dbReference type="SUPFAM" id="SSF51344">
    <property type="entry name" value="Epsilon subunit of F1F0-ATP synthase N-terminal domain"/>
    <property type="match status" value="1"/>
</dbReference>
<dbReference type="InterPro" id="IPR020546">
    <property type="entry name" value="ATP_synth_F1_dsu/esu_N"/>
</dbReference>
<dbReference type="NCBIfam" id="NF009980">
    <property type="entry name" value="PRK13446.1"/>
    <property type="match status" value="1"/>
</dbReference>
<dbReference type="GO" id="GO:0045259">
    <property type="term" value="C:proton-transporting ATP synthase complex"/>
    <property type="evidence" value="ECO:0007669"/>
    <property type="project" value="UniProtKB-KW"/>
</dbReference>
<keyword evidence="9 14" id="KW-0472">Membrane</keyword>
<dbReference type="Pfam" id="PF00401">
    <property type="entry name" value="ATP-synt_DE"/>
    <property type="match status" value="1"/>
</dbReference>
<evidence type="ECO:0000256" key="11">
    <source>
        <dbReference type="ARBA" id="ARBA00023310"/>
    </source>
</evidence>
<comment type="subcellular location">
    <subcellularLocation>
        <location evidence="2 14">Cell membrane</location>
        <topology evidence="2 14">Peripheral membrane protein</topology>
    </subcellularLocation>
</comment>
<gene>
    <name evidence="14" type="primary">atpC</name>
    <name evidence="19" type="ORF">SAMN05421737_102129</name>
</gene>
<evidence type="ECO:0000259" key="18">
    <source>
        <dbReference type="Pfam" id="PF02823"/>
    </source>
</evidence>
<feature type="region of interest" description="Disordered" evidence="16">
    <location>
        <begin position="90"/>
        <end position="112"/>
    </location>
</feature>
<evidence type="ECO:0000256" key="10">
    <source>
        <dbReference type="ARBA" id="ARBA00023196"/>
    </source>
</evidence>
<evidence type="ECO:0000256" key="13">
    <source>
        <dbReference type="ARBA" id="ARBA00031795"/>
    </source>
</evidence>
<dbReference type="InterPro" id="IPR036771">
    <property type="entry name" value="ATPsynth_dsu/esu_N"/>
</dbReference>
<dbReference type="STRING" id="1464122.SAMN05421737_102129"/>
<dbReference type="RefSeq" id="WP_090774708.1">
    <property type="nucleotide sequence ID" value="NZ_FMYM01000002.1"/>
</dbReference>
<evidence type="ECO:0000256" key="1">
    <source>
        <dbReference type="ARBA" id="ARBA00003543"/>
    </source>
</evidence>
<evidence type="ECO:0000313" key="20">
    <source>
        <dbReference type="Proteomes" id="UP000242662"/>
    </source>
</evidence>